<sequence>MTVLDGKGAVVTGGSRGIGRSIVERLARDGAAVVFNYASNTQAAKTVEEAVRSAGGRAVSVQADLAEAGAVDRLMAVADEELDGLDIVIHSAALDIATAPISETSELVWDQTMTVNAKTAFLLTQHAARTMRTGGRIVHISTLNTSRPAPGNSAYVASKGAIEQLTRVAALELGARQITVNAVCPGATDTELLRRANPEAALAQVAAMTPLGRLGQPHDIADAVAMLASPDSRWITGQIINVTGGLG</sequence>
<reference evidence="3 4" key="1">
    <citation type="journal article" date="2015" name="Antonie Van Leeuwenhoek">
        <title>Prauserella endophytica sp. nov., an endophytic actinobacterium isolated from Tamarix taklamakanensis.</title>
        <authorList>
            <person name="Liu J.M."/>
            <person name="Habden X."/>
            <person name="Guo L."/>
            <person name="Tuo L."/>
            <person name="Jiang Z.K."/>
            <person name="Liu S.W."/>
            <person name="Liu X.F."/>
            <person name="Chen L."/>
            <person name="Li R.F."/>
            <person name="Zhang Y.Q."/>
            <person name="Sun C.H."/>
        </authorList>
    </citation>
    <scope>NUCLEOTIDE SEQUENCE [LARGE SCALE GENOMIC DNA]</scope>
    <source>
        <strain evidence="3 4">CGMCC 4.7182</strain>
    </source>
</reference>
<proteinExistence type="inferred from homology"/>
<accession>A0ABY2RV46</accession>
<organism evidence="3 4">
    <name type="scientific">Prauserella endophytica</name>
    <dbReference type="NCBI Taxonomy" id="1592324"/>
    <lineage>
        <taxon>Bacteria</taxon>
        <taxon>Bacillati</taxon>
        <taxon>Actinomycetota</taxon>
        <taxon>Actinomycetes</taxon>
        <taxon>Pseudonocardiales</taxon>
        <taxon>Pseudonocardiaceae</taxon>
        <taxon>Prauserella</taxon>
        <taxon>Prauserella coralliicola group</taxon>
    </lineage>
</organism>
<dbReference type="InterPro" id="IPR002347">
    <property type="entry name" value="SDR_fam"/>
</dbReference>
<dbReference type="SUPFAM" id="SSF51735">
    <property type="entry name" value="NAD(P)-binding Rossmann-fold domains"/>
    <property type="match status" value="1"/>
</dbReference>
<evidence type="ECO:0000313" key="4">
    <source>
        <dbReference type="Proteomes" id="UP000309992"/>
    </source>
</evidence>
<dbReference type="PANTHER" id="PTHR43639">
    <property type="entry name" value="OXIDOREDUCTASE, SHORT-CHAIN DEHYDROGENASE/REDUCTASE FAMILY (AFU_ORTHOLOGUE AFUA_5G02870)"/>
    <property type="match status" value="1"/>
</dbReference>
<dbReference type="EMBL" id="SWMS01000029">
    <property type="protein sequence ID" value="TKG61827.1"/>
    <property type="molecule type" value="Genomic_DNA"/>
</dbReference>
<dbReference type="PRINTS" id="PR00081">
    <property type="entry name" value="GDHRDH"/>
</dbReference>
<evidence type="ECO:0000256" key="2">
    <source>
        <dbReference type="ARBA" id="ARBA00023002"/>
    </source>
</evidence>
<comment type="similarity">
    <text evidence="1">Belongs to the short-chain dehydrogenases/reductases (SDR) family.</text>
</comment>
<dbReference type="Proteomes" id="UP000309992">
    <property type="component" value="Unassembled WGS sequence"/>
</dbReference>
<protein>
    <submittedName>
        <fullName evidence="3">SDR family oxidoreductase</fullName>
    </submittedName>
</protein>
<evidence type="ECO:0000256" key="1">
    <source>
        <dbReference type="ARBA" id="ARBA00006484"/>
    </source>
</evidence>
<dbReference type="RefSeq" id="WP_112273708.1">
    <property type="nucleotide sequence ID" value="NZ_SWMS01000029.1"/>
</dbReference>
<gene>
    <name evidence="3" type="ORF">FCN18_32830</name>
</gene>
<dbReference type="InterPro" id="IPR036291">
    <property type="entry name" value="NAD(P)-bd_dom_sf"/>
</dbReference>
<name>A0ABY2RV46_9PSEU</name>
<dbReference type="PANTHER" id="PTHR43639:SF1">
    <property type="entry name" value="SHORT-CHAIN DEHYDROGENASE_REDUCTASE FAMILY PROTEIN"/>
    <property type="match status" value="1"/>
</dbReference>
<dbReference type="Gene3D" id="3.40.50.720">
    <property type="entry name" value="NAD(P)-binding Rossmann-like Domain"/>
    <property type="match status" value="1"/>
</dbReference>
<comment type="caution">
    <text evidence="3">The sequence shown here is derived from an EMBL/GenBank/DDBJ whole genome shotgun (WGS) entry which is preliminary data.</text>
</comment>
<evidence type="ECO:0000313" key="3">
    <source>
        <dbReference type="EMBL" id="TKG61827.1"/>
    </source>
</evidence>
<keyword evidence="2" id="KW-0560">Oxidoreductase</keyword>
<dbReference type="Pfam" id="PF13561">
    <property type="entry name" value="adh_short_C2"/>
    <property type="match status" value="1"/>
</dbReference>
<dbReference type="PRINTS" id="PR00080">
    <property type="entry name" value="SDRFAMILY"/>
</dbReference>
<keyword evidence="4" id="KW-1185">Reference proteome</keyword>